<feature type="domain" description="HTH lysR-type" evidence="5">
    <location>
        <begin position="8"/>
        <end position="65"/>
    </location>
</feature>
<dbReference type="PRINTS" id="PR00039">
    <property type="entry name" value="HTHLYSR"/>
</dbReference>
<evidence type="ECO:0000256" key="3">
    <source>
        <dbReference type="ARBA" id="ARBA00023125"/>
    </source>
</evidence>
<dbReference type="RefSeq" id="WP_119910511.1">
    <property type="nucleotide sequence ID" value="NZ_QZCH01000010.1"/>
</dbReference>
<dbReference type="PANTHER" id="PTHR30118">
    <property type="entry name" value="HTH-TYPE TRANSCRIPTIONAL REGULATOR LEUO-RELATED"/>
    <property type="match status" value="1"/>
</dbReference>
<dbReference type="InterPro" id="IPR036390">
    <property type="entry name" value="WH_DNA-bd_sf"/>
</dbReference>
<comment type="caution">
    <text evidence="6">The sequence shown here is derived from an EMBL/GenBank/DDBJ whole genome shotgun (WGS) entry which is preliminary data.</text>
</comment>
<sequence length="295" mass="33575">MKRQLRNMDLNLLTLFITVMEQQNVSKAAKLLNMSQPAMSLGLNRLRKRFDDELFYRSGGVMQPTTLAQSLYQPISLALNNIGQVLPSNQASQPTLNFNLAVPAKLATSQWQGCLNQLAKQADHYQLSINDNLNLEALKHNRVDFIINNHAMEGEDIVCETLAEDNLILVYAKEHPRFNAMSSLDQLSAERFVLVEGETLLHKQDKLNVGLQVNSFDSALALAAETDLLTIVPKSCFENSLWQRHLKWHVTPFGQKTMPYFLSWLEQREQDKSHQWLRQFILSQFNPNPLSAVSA</sequence>
<gene>
    <name evidence="6" type="ORF">D1Z90_09445</name>
</gene>
<dbReference type="EMBL" id="QZCH01000010">
    <property type="protein sequence ID" value="RJG47928.1"/>
    <property type="molecule type" value="Genomic_DNA"/>
</dbReference>
<dbReference type="SUPFAM" id="SSF53850">
    <property type="entry name" value="Periplasmic binding protein-like II"/>
    <property type="match status" value="1"/>
</dbReference>
<dbReference type="OrthoDB" id="8839911at2"/>
<keyword evidence="3" id="KW-0238">DNA-binding</keyword>
<dbReference type="Pfam" id="PF03466">
    <property type="entry name" value="LysR_substrate"/>
    <property type="match status" value="1"/>
</dbReference>
<dbReference type="AlphaFoldDB" id="A0A418YF80"/>
<dbReference type="GO" id="GO:0003677">
    <property type="term" value="F:DNA binding"/>
    <property type="evidence" value="ECO:0007669"/>
    <property type="project" value="UniProtKB-KW"/>
</dbReference>
<dbReference type="Pfam" id="PF00126">
    <property type="entry name" value="HTH_1"/>
    <property type="match status" value="1"/>
</dbReference>
<dbReference type="InterPro" id="IPR050389">
    <property type="entry name" value="LysR-type_TF"/>
</dbReference>
<evidence type="ECO:0000256" key="2">
    <source>
        <dbReference type="ARBA" id="ARBA00023015"/>
    </source>
</evidence>
<comment type="similarity">
    <text evidence="1">Belongs to the LysR transcriptional regulatory family.</text>
</comment>
<dbReference type="PROSITE" id="PS50931">
    <property type="entry name" value="HTH_LYSR"/>
    <property type="match status" value="1"/>
</dbReference>
<evidence type="ECO:0000256" key="4">
    <source>
        <dbReference type="ARBA" id="ARBA00023163"/>
    </source>
</evidence>
<dbReference type="SUPFAM" id="SSF46785">
    <property type="entry name" value="Winged helix' DNA-binding domain"/>
    <property type="match status" value="1"/>
</dbReference>
<evidence type="ECO:0000256" key="1">
    <source>
        <dbReference type="ARBA" id="ARBA00009437"/>
    </source>
</evidence>
<keyword evidence="7" id="KW-1185">Reference proteome</keyword>
<reference evidence="6 7" key="1">
    <citation type="submission" date="2018-09" db="EMBL/GenBank/DDBJ databases">
        <authorList>
            <person name="Wang F."/>
        </authorList>
    </citation>
    <scope>NUCLEOTIDE SEQUENCE [LARGE SCALE GENOMIC DNA]</scope>
    <source>
        <strain evidence="6 7">PLHSC7-2</strain>
    </source>
</reference>
<dbReference type="Gene3D" id="1.10.10.10">
    <property type="entry name" value="Winged helix-like DNA-binding domain superfamily/Winged helix DNA-binding domain"/>
    <property type="match status" value="1"/>
</dbReference>
<accession>A0A418YF80</accession>
<dbReference type="InterPro" id="IPR036388">
    <property type="entry name" value="WH-like_DNA-bd_sf"/>
</dbReference>
<dbReference type="InterPro" id="IPR000847">
    <property type="entry name" value="LysR_HTH_N"/>
</dbReference>
<dbReference type="GO" id="GO:0003700">
    <property type="term" value="F:DNA-binding transcription factor activity"/>
    <property type="evidence" value="ECO:0007669"/>
    <property type="project" value="InterPro"/>
</dbReference>
<keyword evidence="4" id="KW-0804">Transcription</keyword>
<dbReference type="PANTHER" id="PTHR30118:SF6">
    <property type="entry name" value="HTH-TYPE TRANSCRIPTIONAL REGULATOR LEUO"/>
    <property type="match status" value="1"/>
</dbReference>
<protein>
    <submittedName>
        <fullName evidence="6">LysR family transcriptional regulator</fullName>
    </submittedName>
</protein>
<evidence type="ECO:0000259" key="5">
    <source>
        <dbReference type="PROSITE" id="PS50931"/>
    </source>
</evidence>
<proteinExistence type="inferred from homology"/>
<dbReference type="InterPro" id="IPR005119">
    <property type="entry name" value="LysR_subst-bd"/>
</dbReference>
<keyword evidence="2" id="KW-0805">Transcription regulation</keyword>
<dbReference type="Gene3D" id="3.40.190.10">
    <property type="entry name" value="Periplasmic binding protein-like II"/>
    <property type="match status" value="2"/>
</dbReference>
<dbReference type="Proteomes" id="UP000283255">
    <property type="component" value="Unassembled WGS sequence"/>
</dbReference>
<reference evidence="6 7" key="2">
    <citation type="submission" date="2019-01" db="EMBL/GenBank/DDBJ databases">
        <title>Motilimonas pumilus sp. nov., isolated from the gut of sea cucumber (Apostichopus japonicus).</title>
        <authorList>
            <person name="Wang F.-Q."/>
            <person name="Ren L.-H."/>
            <person name="Lin Y.-W."/>
            <person name="Sun G.-H."/>
            <person name="Du Z.-J."/>
            <person name="Zhao J.-X."/>
            <person name="Liu X.-J."/>
            <person name="Liu L.-J."/>
        </authorList>
    </citation>
    <scope>NUCLEOTIDE SEQUENCE [LARGE SCALE GENOMIC DNA]</scope>
    <source>
        <strain evidence="6 7">PLHSC7-2</strain>
    </source>
</reference>
<name>A0A418YF80_9GAMM</name>
<evidence type="ECO:0000313" key="7">
    <source>
        <dbReference type="Proteomes" id="UP000283255"/>
    </source>
</evidence>
<evidence type="ECO:0000313" key="6">
    <source>
        <dbReference type="EMBL" id="RJG47928.1"/>
    </source>
</evidence>
<organism evidence="6 7">
    <name type="scientific">Motilimonas pumila</name>
    <dbReference type="NCBI Taxonomy" id="2303987"/>
    <lineage>
        <taxon>Bacteria</taxon>
        <taxon>Pseudomonadati</taxon>
        <taxon>Pseudomonadota</taxon>
        <taxon>Gammaproteobacteria</taxon>
        <taxon>Alteromonadales</taxon>
        <taxon>Alteromonadales genera incertae sedis</taxon>
        <taxon>Motilimonas</taxon>
    </lineage>
</organism>